<feature type="compositionally biased region" description="Basic and acidic residues" evidence="1">
    <location>
        <begin position="844"/>
        <end position="875"/>
    </location>
</feature>
<dbReference type="Proteomes" id="UP001498476">
    <property type="component" value="Unassembled WGS sequence"/>
</dbReference>
<dbReference type="SUPFAM" id="SSF51695">
    <property type="entry name" value="PLC-like phosphodiesterases"/>
    <property type="match status" value="1"/>
</dbReference>
<feature type="region of interest" description="Disordered" evidence="1">
    <location>
        <begin position="835"/>
        <end position="885"/>
    </location>
</feature>
<feature type="compositionally biased region" description="Low complexity" evidence="1">
    <location>
        <begin position="248"/>
        <end position="262"/>
    </location>
</feature>
<proteinExistence type="predicted"/>
<sequence length="885" mass="98708">MLSHTTTNPVSLRLTVPVLVLSLAGLIDGLPILPNTPLGTNTAALSATATHTTVANSPYNKDDASRHNELIKAIKQLAYPVYARSPSDVTTKVMDNKVTGDLEDLMVPKPFFDEPGIDTHHPESFDYLIGPKLPAIDNPTKVYGRAAETKPNGKFTVGKYESNRVPKSEVGFGSKVFEKRPKGEKRPSKTKAESKNGDSESKPKVVLVPVKGALQATNTKDIPAPDKTETPKLRETTTTKKSLASGRTEAPTPQKTTTTKKSTTADKTETSKSQKTTAAKKSPTADKTENSKPRKTATAKKEHATDKTESPKHQKTTATKKELAEAEPTAIEDELDTPWGDFDDDFVADEEPVPSKSKTDKKGKTHNGVSKRALRNEEMWYVNEYTTVITVINATPYRWRRGYIHSYQMAKWEKDWPMYIEPGQSRRIVTYRMNGNNLWDSSAEVAYHLEGTEKPMSFMVERRSGKKHHVFVRFLEDLETINNGKKSEFDLGYTKHPGGSNFILAGKEGDFVSTKPPVAWMKTLLPKIGHLPLREIVMPRSHHAGLSVSKRGIGFVVPANTLCQKKLVRKQLEEEGVRVLDVRPFIYANTFRAAHGSMIAGAWNGMLGETIWDITNAIAEFHKAFPGELIIIDIPADETGRIEYGYQKFRDKDRKALYKALMKNINGTVVPDNEDITKWPLERLIGNGTSATLIRVDDSWGKKKDFPGGARGFVTHKNFPTIQRWSNKNTAEKMVPDQLEHLRLNRPGRDSKIFHSDWLRTQSSSGAALPTKSIRDMAIVTYGWMYSELWDAVTDHTYPNWLATDNIQRTELSSFVVALNHCMVARKCGDLGGKVRGGSNADAGKVKAVGEEKTVSKEETVGKGKKGDDKEKNENKDEDDWTKWF</sequence>
<evidence type="ECO:0000313" key="4">
    <source>
        <dbReference type="Proteomes" id="UP001498476"/>
    </source>
</evidence>
<evidence type="ECO:0000256" key="2">
    <source>
        <dbReference type="SAM" id="SignalP"/>
    </source>
</evidence>
<dbReference type="PANTHER" id="PTHR13593:SF143">
    <property type="entry name" value="PHOSPHATIDYLINOSITOL-SPECIFIC PHOSPHOLIPASE C X DOMAIN-CONTAINING PROTEIN"/>
    <property type="match status" value="1"/>
</dbReference>
<gene>
    <name evidence="3" type="ORF">QQX98_013132</name>
</gene>
<dbReference type="EMBL" id="JAZAVJ010000503">
    <property type="protein sequence ID" value="KAK7394079.1"/>
    <property type="molecule type" value="Genomic_DNA"/>
</dbReference>
<comment type="caution">
    <text evidence="3">The sequence shown here is derived from an EMBL/GenBank/DDBJ whole genome shotgun (WGS) entry which is preliminary data.</text>
</comment>
<evidence type="ECO:0000313" key="3">
    <source>
        <dbReference type="EMBL" id="KAK7394079.1"/>
    </source>
</evidence>
<evidence type="ECO:0000256" key="1">
    <source>
        <dbReference type="SAM" id="MobiDB-lite"/>
    </source>
</evidence>
<feature type="compositionally biased region" description="Basic and acidic residues" evidence="1">
    <location>
        <begin position="263"/>
        <end position="272"/>
    </location>
</feature>
<dbReference type="Gene3D" id="3.20.20.190">
    <property type="entry name" value="Phosphatidylinositol (PI) phosphodiesterase"/>
    <property type="match status" value="1"/>
</dbReference>
<feature type="compositionally biased region" description="Low complexity" evidence="1">
    <location>
        <begin position="273"/>
        <end position="282"/>
    </location>
</feature>
<feature type="compositionally biased region" description="Basic and acidic residues" evidence="1">
    <location>
        <begin position="176"/>
        <end position="203"/>
    </location>
</feature>
<feature type="compositionally biased region" description="Acidic residues" evidence="1">
    <location>
        <begin position="330"/>
        <end position="352"/>
    </location>
</feature>
<feature type="compositionally biased region" description="Acidic residues" evidence="1">
    <location>
        <begin position="876"/>
        <end position="885"/>
    </location>
</feature>
<accession>A0ABR1GGT8</accession>
<name>A0ABR1GGT8_9HYPO</name>
<reference evidence="3 4" key="1">
    <citation type="journal article" date="2025" name="Microbiol. Resour. Announc.">
        <title>Draft genome sequences for Neonectria magnoliae and Neonectria punicea, canker pathogens of Liriodendron tulipifera and Acer saccharum in West Virginia.</title>
        <authorList>
            <person name="Petronek H.M."/>
            <person name="Kasson M.T."/>
            <person name="Metheny A.M."/>
            <person name="Stauder C.M."/>
            <person name="Lovett B."/>
            <person name="Lynch S.C."/>
            <person name="Garnas J.R."/>
            <person name="Kasson L.R."/>
            <person name="Stajich J.E."/>
        </authorList>
    </citation>
    <scope>NUCLEOTIDE SEQUENCE [LARGE SCALE GENOMIC DNA]</scope>
    <source>
        <strain evidence="3 4">NRRL 64653</strain>
    </source>
</reference>
<feature type="compositionally biased region" description="Basic and acidic residues" evidence="1">
    <location>
        <begin position="283"/>
        <end position="292"/>
    </location>
</feature>
<protein>
    <submittedName>
        <fullName evidence="3">Uncharacterized protein</fullName>
    </submittedName>
</protein>
<feature type="compositionally biased region" description="Basic and acidic residues" evidence="1">
    <location>
        <begin position="223"/>
        <end position="238"/>
    </location>
</feature>
<keyword evidence="2" id="KW-0732">Signal</keyword>
<feature type="chain" id="PRO_5047286764" evidence="2">
    <location>
        <begin position="30"/>
        <end position="885"/>
    </location>
</feature>
<organism evidence="3 4">
    <name type="scientific">Neonectria punicea</name>
    <dbReference type="NCBI Taxonomy" id="979145"/>
    <lineage>
        <taxon>Eukaryota</taxon>
        <taxon>Fungi</taxon>
        <taxon>Dikarya</taxon>
        <taxon>Ascomycota</taxon>
        <taxon>Pezizomycotina</taxon>
        <taxon>Sordariomycetes</taxon>
        <taxon>Hypocreomycetidae</taxon>
        <taxon>Hypocreales</taxon>
        <taxon>Nectriaceae</taxon>
        <taxon>Neonectria</taxon>
    </lineage>
</organism>
<dbReference type="InterPro" id="IPR051057">
    <property type="entry name" value="PI-PLC_domain"/>
</dbReference>
<feature type="signal peptide" evidence="2">
    <location>
        <begin position="1"/>
        <end position="29"/>
    </location>
</feature>
<feature type="region of interest" description="Disordered" evidence="1">
    <location>
        <begin position="171"/>
        <end position="370"/>
    </location>
</feature>
<feature type="compositionally biased region" description="Basic and acidic residues" evidence="1">
    <location>
        <begin position="299"/>
        <end position="312"/>
    </location>
</feature>
<keyword evidence="4" id="KW-1185">Reference proteome</keyword>
<dbReference type="InterPro" id="IPR017946">
    <property type="entry name" value="PLC-like_Pdiesterase_TIM-brl"/>
</dbReference>
<dbReference type="PANTHER" id="PTHR13593">
    <property type="match status" value="1"/>
</dbReference>